<protein>
    <submittedName>
        <fullName evidence="2">Uncharacterized protein</fullName>
    </submittedName>
</protein>
<keyword evidence="1" id="KW-0732">Signal</keyword>
<comment type="caution">
    <text evidence="2">The sequence shown here is derived from an EMBL/GenBank/DDBJ whole genome shotgun (WGS) entry which is preliminary data.</text>
</comment>
<name>A0A7X6IBT4_9BACT</name>
<gene>
    <name evidence="2" type="ORF">MNODULE_14540</name>
</gene>
<sequence length="263" mass="28941">MVKRRISIILLIGFFLSGCGSGGSGGNGGGAGGGNQQAVQNEIDRLFPFTPNQPFDVIFVCGRSNSQLTYYFDFRSDGSFNVYITLDTGQDVSFSGTYSYANDQIRMVALNNPILPLDETTTDIVPHMGLVGEFETPIMRCGALGHRENDPRMERFKSYLCPLINIGRVSDEENAFEFVHSAIPFNLTVPGSIFRQKDVHVSGNANPIVTRGYGIYRRVGDTFYADFGNQFDDINLLKGAFADGDQEMSVEQLEPSAGPCNRR</sequence>
<dbReference type="PROSITE" id="PS51257">
    <property type="entry name" value="PROKAR_LIPOPROTEIN"/>
    <property type="match status" value="1"/>
</dbReference>
<dbReference type="EMBL" id="VTOW01000003">
    <property type="protein sequence ID" value="NKE71963.1"/>
    <property type="molecule type" value="Genomic_DNA"/>
</dbReference>
<feature type="chain" id="PRO_5030726583" evidence="1">
    <location>
        <begin position="23"/>
        <end position="263"/>
    </location>
</feature>
<proteinExistence type="predicted"/>
<evidence type="ECO:0000313" key="2">
    <source>
        <dbReference type="EMBL" id="NKE71963.1"/>
    </source>
</evidence>
<accession>A0A7X6IBT4</accession>
<organism evidence="2 3">
    <name type="scientific">Candidatus Manganitrophus noduliformans</name>
    <dbReference type="NCBI Taxonomy" id="2606439"/>
    <lineage>
        <taxon>Bacteria</taxon>
        <taxon>Pseudomonadati</taxon>
        <taxon>Nitrospirota</taxon>
        <taxon>Nitrospiria</taxon>
        <taxon>Candidatus Troglogloeales</taxon>
        <taxon>Candidatus Manganitrophaceae</taxon>
        <taxon>Candidatus Manganitrophus</taxon>
    </lineage>
</organism>
<dbReference type="Proteomes" id="UP000534783">
    <property type="component" value="Unassembled WGS sequence"/>
</dbReference>
<evidence type="ECO:0000313" key="3">
    <source>
        <dbReference type="Proteomes" id="UP000534783"/>
    </source>
</evidence>
<dbReference type="RefSeq" id="WP_168061202.1">
    <property type="nucleotide sequence ID" value="NZ_VTOW01000003.1"/>
</dbReference>
<feature type="signal peptide" evidence="1">
    <location>
        <begin position="1"/>
        <end position="22"/>
    </location>
</feature>
<keyword evidence="3" id="KW-1185">Reference proteome</keyword>
<reference evidence="2 3" key="1">
    <citation type="journal article" date="2020" name="Nature">
        <title>Bacterial chemolithoautotrophy via manganese oxidation.</title>
        <authorList>
            <person name="Yu H."/>
            <person name="Leadbetter J.R."/>
        </authorList>
    </citation>
    <scope>NUCLEOTIDE SEQUENCE [LARGE SCALE GENOMIC DNA]</scope>
    <source>
        <strain evidence="2 3">Mn-1</strain>
    </source>
</reference>
<dbReference type="AlphaFoldDB" id="A0A7X6IBT4"/>
<evidence type="ECO:0000256" key="1">
    <source>
        <dbReference type="SAM" id="SignalP"/>
    </source>
</evidence>